<accession>A0A916QE45</accession>
<dbReference type="AlphaFoldDB" id="A0A916QE45"/>
<reference evidence="2" key="2">
    <citation type="journal article" date="2021" name="Data Brief">
        <title>Draft genome sequence data of the facultative, thermophilic, xylanolytic bacterium Paenibacillus sp. strain DA-C8.</title>
        <authorList>
            <person name="Chhe C."/>
            <person name="Uke A."/>
            <person name="Baramee S."/>
            <person name="Ungkulpasvich U."/>
            <person name="Tachaapaikoon C."/>
            <person name="Pason P."/>
            <person name="Waeonukul R."/>
            <person name="Ratanakhanokchai K."/>
            <person name="Kosugi A."/>
        </authorList>
    </citation>
    <scope>NUCLEOTIDE SEQUENCE</scope>
    <source>
        <strain evidence="2">DA-C8</strain>
    </source>
</reference>
<evidence type="ECO:0000313" key="3">
    <source>
        <dbReference type="Proteomes" id="UP000654993"/>
    </source>
</evidence>
<organism evidence="2 3">
    <name type="scientific">Insulibacter thermoxylanivorax</name>
    <dbReference type="NCBI Taxonomy" id="2749268"/>
    <lineage>
        <taxon>Bacteria</taxon>
        <taxon>Bacillati</taxon>
        <taxon>Bacillota</taxon>
        <taxon>Bacilli</taxon>
        <taxon>Bacillales</taxon>
        <taxon>Paenibacillaceae</taxon>
        <taxon>Insulibacter</taxon>
    </lineage>
</organism>
<evidence type="ECO:0000313" key="2">
    <source>
        <dbReference type="EMBL" id="GFR39062.1"/>
    </source>
</evidence>
<dbReference type="Proteomes" id="UP000654993">
    <property type="component" value="Unassembled WGS sequence"/>
</dbReference>
<evidence type="ECO:0000256" key="1">
    <source>
        <dbReference type="SAM" id="MobiDB-lite"/>
    </source>
</evidence>
<keyword evidence="3" id="KW-1185">Reference proteome</keyword>
<dbReference type="RefSeq" id="WP_200967271.1">
    <property type="nucleotide sequence ID" value="NZ_BMAQ01000033.1"/>
</dbReference>
<reference evidence="2" key="1">
    <citation type="submission" date="2020-08" db="EMBL/GenBank/DDBJ databases">
        <authorList>
            <person name="Uke A."/>
            <person name="Chhe C."/>
            <person name="Baramee S."/>
            <person name="Kosugi A."/>
        </authorList>
    </citation>
    <scope>NUCLEOTIDE SEQUENCE</scope>
    <source>
        <strain evidence="2">DA-C8</strain>
    </source>
</reference>
<gene>
    <name evidence="2" type="ORF">PRECH8_23580</name>
</gene>
<sequence>MAHEQAYLRILAANASMQYHLAAILEAKAKEMGKAGGWTCQHVSSSAYPNHESQLQEAVKIHEQLIEVIEGITKIEAGLARHLKLLVSTDDSSGNASLGDADLSSLFDQ</sequence>
<feature type="region of interest" description="Disordered" evidence="1">
    <location>
        <begin position="90"/>
        <end position="109"/>
    </location>
</feature>
<dbReference type="EMBL" id="BMAQ01000033">
    <property type="protein sequence ID" value="GFR39062.1"/>
    <property type="molecule type" value="Genomic_DNA"/>
</dbReference>
<comment type="caution">
    <text evidence="2">The sequence shown here is derived from an EMBL/GenBank/DDBJ whole genome shotgun (WGS) entry which is preliminary data.</text>
</comment>
<dbReference type="Pfam" id="PF26595">
    <property type="entry name" value="A_ENA"/>
    <property type="match status" value="1"/>
</dbReference>
<protein>
    <submittedName>
        <fullName evidence="2">Uncharacterized protein</fullName>
    </submittedName>
</protein>
<name>A0A916QE45_9BACL</name>
<dbReference type="InterPro" id="IPR058705">
    <property type="entry name" value="A_ENA"/>
</dbReference>
<proteinExistence type="predicted"/>